<keyword evidence="3" id="KW-0472">Membrane</keyword>
<evidence type="ECO:0000256" key="3">
    <source>
        <dbReference type="SAM" id="Phobius"/>
    </source>
</evidence>
<dbReference type="AlphaFoldDB" id="A0AAW2ACG2"/>
<feature type="region of interest" description="Disordered" evidence="2">
    <location>
        <begin position="184"/>
        <end position="207"/>
    </location>
</feature>
<evidence type="ECO:0000256" key="2">
    <source>
        <dbReference type="SAM" id="MobiDB-lite"/>
    </source>
</evidence>
<proteinExistence type="predicted"/>
<comment type="caution">
    <text evidence="4">The sequence shown here is derived from an EMBL/GenBank/DDBJ whole genome shotgun (WGS) entry which is preliminary data.</text>
</comment>
<evidence type="ECO:0000256" key="1">
    <source>
        <dbReference type="SAM" id="Coils"/>
    </source>
</evidence>
<keyword evidence="1" id="KW-0175">Coiled coil</keyword>
<sequence length="248" mass="27585">MNTLVKEFEEDYRHAVRVSTRGAIAAGLGGLTLIAGILLSVFTAGASAIVAGIGAAAGAAGAVGGGIAFGIGQFKKTQQEKNIRKSLEDQLTELQTKISPVIDLLKTIFLRVQDIMRNPKLSEHQANAMRERFSYCFEKIQLFQMDDNRVLGSPMHESLRLTGNLSKTFAEMSSMLDLLDEILKDDDEGQNDNDRPADTTTKKEMEKKFKEKAEKFIDEMKKGINQLENVMKEIDQIKRRLSIKSTEK</sequence>
<feature type="coiled-coil region" evidence="1">
    <location>
        <begin position="210"/>
        <end position="247"/>
    </location>
</feature>
<dbReference type="Proteomes" id="UP001479290">
    <property type="component" value="Unassembled WGS sequence"/>
</dbReference>
<evidence type="ECO:0000313" key="4">
    <source>
        <dbReference type="EMBL" id="KAK9971326.1"/>
    </source>
</evidence>
<keyword evidence="5" id="KW-1185">Reference proteome</keyword>
<accession>A0AAW2ACG2</accession>
<evidence type="ECO:0000313" key="5">
    <source>
        <dbReference type="Proteomes" id="UP001479290"/>
    </source>
</evidence>
<name>A0AAW2ACG2_CULAL</name>
<protein>
    <submittedName>
        <fullName evidence="4">Uncharacterized protein</fullName>
    </submittedName>
</protein>
<feature type="transmembrane region" description="Helical" evidence="3">
    <location>
        <begin position="23"/>
        <end position="42"/>
    </location>
</feature>
<organism evidence="4 5">
    <name type="scientific">Culter alburnus</name>
    <name type="common">Topmouth culter</name>
    <dbReference type="NCBI Taxonomy" id="194366"/>
    <lineage>
        <taxon>Eukaryota</taxon>
        <taxon>Metazoa</taxon>
        <taxon>Chordata</taxon>
        <taxon>Craniata</taxon>
        <taxon>Vertebrata</taxon>
        <taxon>Euteleostomi</taxon>
        <taxon>Actinopterygii</taxon>
        <taxon>Neopterygii</taxon>
        <taxon>Teleostei</taxon>
        <taxon>Ostariophysi</taxon>
        <taxon>Cypriniformes</taxon>
        <taxon>Xenocyprididae</taxon>
        <taxon>Xenocypridinae</taxon>
        <taxon>Culter</taxon>
    </lineage>
</organism>
<feature type="transmembrane region" description="Helical" evidence="3">
    <location>
        <begin position="48"/>
        <end position="71"/>
    </location>
</feature>
<keyword evidence="3" id="KW-1133">Transmembrane helix</keyword>
<gene>
    <name evidence="4" type="ORF">ABG768_024700</name>
</gene>
<keyword evidence="3" id="KW-0812">Transmembrane</keyword>
<dbReference type="EMBL" id="JAWDJR010000007">
    <property type="protein sequence ID" value="KAK9971326.1"/>
    <property type="molecule type" value="Genomic_DNA"/>
</dbReference>
<feature type="compositionally biased region" description="Basic and acidic residues" evidence="2">
    <location>
        <begin position="192"/>
        <end position="207"/>
    </location>
</feature>
<reference evidence="4 5" key="1">
    <citation type="submission" date="2024-05" db="EMBL/GenBank/DDBJ databases">
        <title>A high-quality chromosomal-level genome assembly of Topmouth culter (Culter alburnus).</title>
        <authorList>
            <person name="Zhao H."/>
        </authorList>
    </citation>
    <scope>NUCLEOTIDE SEQUENCE [LARGE SCALE GENOMIC DNA]</scope>
    <source>
        <strain evidence="4">CATC2023</strain>
        <tissue evidence="4">Muscle</tissue>
    </source>
</reference>